<accession>A0A5P2DP24</accession>
<dbReference type="RefSeq" id="WP_150259175.1">
    <property type="nucleotide sequence ID" value="NZ_CP029189.1"/>
</dbReference>
<gene>
    <name evidence="1" type="ORF">DEJ51_22365</name>
</gene>
<dbReference type="EMBL" id="CP029189">
    <property type="protein sequence ID" value="QES56583.1"/>
    <property type="molecule type" value="Genomic_DNA"/>
</dbReference>
<reference evidence="1 2" key="1">
    <citation type="submission" date="2018-05" db="EMBL/GenBank/DDBJ databases">
        <title>Streptomyces venezuelae.</title>
        <authorList>
            <person name="Kim W."/>
            <person name="Lee N."/>
            <person name="Cho B.-K."/>
        </authorList>
    </citation>
    <scope>NUCLEOTIDE SEQUENCE [LARGE SCALE GENOMIC DNA]</scope>
    <source>
        <strain evidence="1 2">ATCC 21018</strain>
    </source>
</reference>
<protein>
    <submittedName>
        <fullName evidence="1">Uncharacterized protein</fullName>
    </submittedName>
</protein>
<dbReference type="AlphaFoldDB" id="A0A5P2DP24"/>
<organism evidence="1 2">
    <name type="scientific">Streptomyces venezuelae</name>
    <dbReference type="NCBI Taxonomy" id="54571"/>
    <lineage>
        <taxon>Bacteria</taxon>
        <taxon>Bacillati</taxon>
        <taxon>Actinomycetota</taxon>
        <taxon>Actinomycetes</taxon>
        <taxon>Kitasatosporales</taxon>
        <taxon>Streptomycetaceae</taxon>
        <taxon>Streptomyces</taxon>
    </lineage>
</organism>
<name>A0A5P2DP24_STRVZ</name>
<dbReference type="Proteomes" id="UP000324101">
    <property type="component" value="Chromosome"/>
</dbReference>
<evidence type="ECO:0000313" key="1">
    <source>
        <dbReference type="EMBL" id="QES56583.1"/>
    </source>
</evidence>
<dbReference type="OrthoDB" id="4282813at2"/>
<sequence>MRTRELRFGLYADDEGLAWVDRLVDDAVGPRCARIVGRTVVDTMPEGELTTADMYDFLAEQWAVENPGRPPGARRPVELRVRLTCSLRTWRSIRGTVLRTLCPEGSAPHACRVPWMAR</sequence>
<evidence type="ECO:0000313" key="2">
    <source>
        <dbReference type="Proteomes" id="UP000324101"/>
    </source>
</evidence>
<proteinExistence type="predicted"/>